<name>A0AAV2F2A6_9ROSI</name>
<evidence type="ECO:0000313" key="4">
    <source>
        <dbReference type="Proteomes" id="UP001497516"/>
    </source>
</evidence>
<sequence>MSLKCKKKKIEYAIRVLRPFAAAINIIFIPSFLHLIKTKLRANSPRSGVGTFANSSRSAPTRPADYSSSTSSAEQGRRSIVRSKDLVYWGCGGKFRSSFGIWSSLTTTGSDHWSGGGSHRRRKAMANETLQRQDRGLR</sequence>
<feature type="transmembrane region" description="Helical" evidence="2">
    <location>
        <begin position="12"/>
        <end position="36"/>
    </location>
</feature>
<proteinExistence type="predicted"/>
<keyword evidence="2" id="KW-0812">Transmembrane</keyword>
<evidence type="ECO:0000256" key="1">
    <source>
        <dbReference type="SAM" id="MobiDB-lite"/>
    </source>
</evidence>
<feature type="region of interest" description="Disordered" evidence="1">
    <location>
        <begin position="109"/>
        <end position="138"/>
    </location>
</feature>
<keyword evidence="4" id="KW-1185">Reference proteome</keyword>
<keyword evidence="2" id="KW-1133">Transmembrane helix</keyword>
<protein>
    <submittedName>
        <fullName evidence="3">Uncharacterized protein</fullName>
    </submittedName>
</protein>
<dbReference type="EMBL" id="OZ034819">
    <property type="protein sequence ID" value="CAL1392376.1"/>
    <property type="molecule type" value="Genomic_DNA"/>
</dbReference>
<dbReference type="Proteomes" id="UP001497516">
    <property type="component" value="Chromosome 6"/>
</dbReference>
<evidence type="ECO:0000256" key="2">
    <source>
        <dbReference type="SAM" id="Phobius"/>
    </source>
</evidence>
<organism evidence="3 4">
    <name type="scientific">Linum trigynum</name>
    <dbReference type="NCBI Taxonomy" id="586398"/>
    <lineage>
        <taxon>Eukaryota</taxon>
        <taxon>Viridiplantae</taxon>
        <taxon>Streptophyta</taxon>
        <taxon>Embryophyta</taxon>
        <taxon>Tracheophyta</taxon>
        <taxon>Spermatophyta</taxon>
        <taxon>Magnoliopsida</taxon>
        <taxon>eudicotyledons</taxon>
        <taxon>Gunneridae</taxon>
        <taxon>Pentapetalae</taxon>
        <taxon>rosids</taxon>
        <taxon>fabids</taxon>
        <taxon>Malpighiales</taxon>
        <taxon>Linaceae</taxon>
        <taxon>Linum</taxon>
    </lineage>
</organism>
<feature type="region of interest" description="Disordered" evidence="1">
    <location>
        <begin position="44"/>
        <end position="78"/>
    </location>
</feature>
<gene>
    <name evidence="3" type="ORF">LTRI10_LOCUS33028</name>
</gene>
<dbReference type="AlphaFoldDB" id="A0AAV2F2A6"/>
<evidence type="ECO:0000313" key="3">
    <source>
        <dbReference type="EMBL" id="CAL1392376.1"/>
    </source>
</evidence>
<reference evidence="3 4" key="1">
    <citation type="submission" date="2024-04" db="EMBL/GenBank/DDBJ databases">
        <authorList>
            <person name="Fracassetti M."/>
        </authorList>
    </citation>
    <scope>NUCLEOTIDE SEQUENCE [LARGE SCALE GENOMIC DNA]</scope>
</reference>
<keyword evidence="2" id="KW-0472">Membrane</keyword>
<accession>A0AAV2F2A6</accession>